<dbReference type="PANTHER" id="PTHR46648">
    <property type="entry name" value="HIT FAMILY PROTEIN 1"/>
    <property type="match status" value="1"/>
</dbReference>
<dbReference type="PRINTS" id="PR00332">
    <property type="entry name" value="HISTRIAD"/>
</dbReference>
<dbReference type="PANTHER" id="PTHR46648:SF1">
    <property type="entry name" value="ADENOSINE 5'-MONOPHOSPHORAMIDASE HNT1"/>
    <property type="match status" value="1"/>
</dbReference>
<dbReference type="InterPro" id="IPR036265">
    <property type="entry name" value="HIT-like_sf"/>
</dbReference>
<evidence type="ECO:0000313" key="4">
    <source>
        <dbReference type="Proteomes" id="UP000996601"/>
    </source>
</evidence>
<comment type="caution">
    <text evidence="3">The sequence shown here is derived from an EMBL/GenBank/DDBJ whole genome shotgun (WGS) entry which is preliminary data.</text>
</comment>
<sequence>MSAYDTNNIFAKILRGEIPSHRVYEDEHTVAFMDVMPQANGHTLVIPKAPSRNILDADPETLSRLFPVVQKVAVAAKEAFEADGVTVIQFNEPAAGQTVYHLHVHIIPRVEGVALKPHSGTMEDQGVLAANAERLRAALAKG</sequence>
<dbReference type="RefSeq" id="WP_256115997.1">
    <property type="nucleotide sequence ID" value="NZ_WHSB02000002.1"/>
</dbReference>
<keyword evidence="4" id="KW-1185">Reference proteome</keyword>
<evidence type="ECO:0000313" key="3">
    <source>
        <dbReference type="EMBL" id="MCQ4629823.1"/>
    </source>
</evidence>
<feature type="short sequence motif" description="Histidine triad motif" evidence="1">
    <location>
        <begin position="101"/>
        <end position="105"/>
    </location>
</feature>
<dbReference type="Proteomes" id="UP000996601">
    <property type="component" value="Unassembled WGS sequence"/>
</dbReference>
<feature type="domain" description="HIT" evidence="2">
    <location>
        <begin position="9"/>
        <end position="116"/>
    </location>
</feature>
<dbReference type="EMBL" id="WHSB02000002">
    <property type="protein sequence ID" value="MCQ4629823.1"/>
    <property type="molecule type" value="Genomic_DNA"/>
</dbReference>
<dbReference type="Pfam" id="PF01230">
    <property type="entry name" value="HIT"/>
    <property type="match status" value="1"/>
</dbReference>
<evidence type="ECO:0000256" key="1">
    <source>
        <dbReference type="PROSITE-ProRule" id="PRU00464"/>
    </source>
</evidence>
<name>A0ABT1R3T0_9HYPH</name>
<dbReference type="InterPro" id="IPR039384">
    <property type="entry name" value="HINT"/>
</dbReference>
<evidence type="ECO:0000259" key="2">
    <source>
        <dbReference type="PROSITE" id="PS51084"/>
    </source>
</evidence>
<gene>
    <name evidence="3" type="ORF">GB927_007220</name>
</gene>
<accession>A0ABT1R3T0</accession>
<proteinExistence type="predicted"/>
<dbReference type="SUPFAM" id="SSF54197">
    <property type="entry name" value="HIT-like"/>
    <property type="match status" value="1"/>
</dbReference>
<organism evidence="3 4">
    <name type="scientific">Shinella lacus</name>
    <dbReference type="NCBI Taxonomy" id="2654216"/>
    <lineage>
        <taxon>Bacteria</taxon>
        <taxon>Pseudomonadati</taxon>
        <taxon>Pseudomonadota</taxon>
        <taxon>Alphaproteobacteria</taxon>
        <taxon>Hyphomicrobiales</taxon>
        <taxon>Rhizobiaceae</taxon>
        <taxon>Shinella</taxon>
    </lineage>
</organism>
<dbReference type="CDD" id="cd01277">
    <property type="entry name" value="HINT_subgroup"/>
    <property type="match status" value="1"/>
</dbReference>
<dbReference type="Gene3D" id="3.30.428.10">
    <property type="entry name" value="HIT-like"/>
    <property type="match status" value="1"/>
</dbReference>
<reference evidence="3" key="1">
    <citation type="submission" date="2021-07" db="EMBL/GenBank/DDBJ databases">
        <title>Shinella sp. nov., a novel member of the genus Shinella from water.</title>
        <authorList>
            <person name="Deng Y."/>
        </authorList>
    </citation>
    <scope>NUCLEOTIDE SEQUENCE</scope>
    <source>
        <strain evidence="3">CPCC 100929</strain>
    </source>
</reference>
<dbReference type="InterPro" id="IPR011146">
    <property type="entry name" value="HIT-like"/>
</dbReference>
<dbReference type="PROSITE" id="PS51084">
    <property type="entry name" value="HIT_2"/>
    <property type="match status" value="1"/>
</dbReference>
<protein>
    <submittedName>
        <fullName evidence="3">HIT family protein</fullName>
    </submittedName>
</protein>
<dbReference type="InterPro" id="IPR001310">
    <property type="entry name" value="Histidine_triad_HIT"/>
</dbReference>